<dbReference type="InterPro" id="IPR025714">
    <property type="entry name" value="Methyltranfer_dom"/>
</dbReference>
<dbReference type="Proteomes" id="UP001153069">
    <property type="component" value="Unassembled WGS sequence"/>
</dbReference>
<keyword evidence="3" id="KW-1185">Reference proteome</keyword>
<dbReference type="InterPro" id="IPR026913">
    <property type="entry name" value="METTL24"/>
</dbReference>
<sequence length="334" mass="38201">MFSLGMMGGYVMKRESDAIFTYAPRLLSADTLVEEFAQQMLPTTSSQGQREVHICHENPYKDSLLPNHSFATAELRAQLWMANKTNIRNALYFDSHDKNTHAKFNAFDVMAPCHQNCTGDCGSDASKIVCGIQHLQEGCIVYSIGSNNNWIFEEEIYNMTPCHIHTFDCTGPKQRFQPPAIIRNRHTFHHMCLSSHSEPTPTKIVPTGRIRSTIMGPMETLEGMQRMLNHTRLDLLKMDVEGYEFPLFESWPELTDLTASSKVFLPMQVLVEIHYSTHMKDLRPSQPGVPFKTEIELVALQEHLLKMGYVVAVRDDNRLCRHCTELTLLRHKCI</sequence>
<dbReference type="PANTHER" id="PTHR32026:SF10">
    <property type="entry name" value="METHYLTRANSFERASE-LIKE PROTEIN 24-RELATED"/>
    <property type="match status" value="1"/>
</dbReference>
<evidence type="ECO:0000259" key="1">
    <source>
        <dbReference type="Pfam" id="PF13383"/>
    </source>
</evidence>
<dbReference type="EMBL" id="CAICTM010001374">
    <property type="protein sequence ID" value="CAB9523094.1"/>
    <property type="molecule type" value="Genomic_DNA"/>
</dbReference>
<gene>
    <name evidence="2" type="ORF">SEMRO_1376_G267460.1</name>
</gene>
<dbReference type="PANTHER" id="PTHR32026">
    <property type="entry name" value="METHYLTRANSFERASE-LIKE PROTEIN 24"/>
    <property type="match status" value="1"/>
</dbReference>
<accession>A0A9N8EQ59</accession>
<reference evidence="2" key="1">
    <citation type="submission" date="2020-06" db="EMBL/GenBank/DDBJ databases">
        <authorList>
            <consortium name="Plant Systems Biology data submission"/>
        </authorList>
    </citation>
    <scope>NUCLEOTIDE SEQUENCE</scope>
    <source>
        <strain evidence="2">D6</strain>
    </source>
</reference>
<feature type="domain" description="Methyltransferase" evidence="1">
    <location>
        <begin position="113"/>
        <end position="327"/>
    </location>
</feature>
<evidence type="ECO:0000313" key="2">
    <source>
        <dbReference type="EMBL" id="CAB9523094.1"/>
    </source>
</evidence>
<proteinExistence type="predicted"/>
<protein>
    <submittedName>
        <fullName evidence="2">Pfam:DUF672</fullName>
    </submittedName>
</protein>
<dbReference type="OrthoDB" id="2011676at2759"/>
<name>A0A9N8EQ59_9STRA</name>
<evidence type="ECO:0000313" key="3">
    <source>
        <dbReference type="Proteomes" id="UP001153069"/>
    </source>
</evidence>
<comment type="caution">
    <text evidence="2">The sequence shown here is derived from an EMBL/GenBank/DDBJ whole genome shotgun (WGS) entry which is preliminary data.</text>
</comment>
<dbReference type="AlphaFoldDB" id="A0A9N8EQ59"/>
<organism evidence="2 3">
    <name type="scientific">Seminavis robusta</name>
    <dbReference type="NCBI Taxonomy" id="568900"/>
    <lineage>
        <taxon>Eukaryota</taxon>
        <taxon>Sar</taxon>
        <taxon>Stramenopiles</taxon>
        <taxon>Ochrophyta</taxon>
        <taxon>Bacillariophyta</taxon>
        <taxon>Bacillariophyceae</taxon>
        <taxon>Bacillariophycidae</taxon>
        <taxon>Naviculales</taxon>
        <taxon>Naviculaceae</taxon>
        <taxon>Seminavis</taxon>
    </lineage>
</organism>
<dbReference type="Pfam" id="PF13383">
    <property type="entry name" value="Methyltransf_22"/>
    <property type="match status" value="1"/>
</dbReference>